<dbReference type="PANTHER" id="PTHR40051">
    <property type="entry name" value="IG HYPOTHETICAL 15966"/>
    <property type="match status" value="1"/>
</dbReference>
<evidence type="ECO:0008006" key="3">
    <source>
        <dbReference type="Google" id="ProtNLM"/>
    </source>
</evidence>
<gene>
    <name evidence="1" type="ORF">GCM10007971_29360</name>
</gene>
<proteinExistence type="predicted"/>
<dbReference type="Proteomes" id="UP000624041">
    <property type="component" value="Unassembled WGS sequence"/>
</dbReference>
<protein>
    <recommendedName>
        <fullName evidence="3">YolD-like family protein</fullName>
    </recommendedName>
</protein>
<reference evidence="1" key="1">
    <citation type="journal article" date="2014" name="Int. J. Syst. Evol. Microbiol.">
        <title>Complete genome sequence of Corynebacterium casei LMG S-19264T (=DSM 44701T), isolated from a smear-ripened cheese.</title>
        <authorList>
            <consortium name="US DOE Joint Genome Institute (JGI-PGF)"/>
            <person name="Walter F."/>
            <person name="Albersmeier A."/>
            <person name="Kalinowski J."/>
            <person name="Ruckert C."/>
        </authorList>
    </citation>
    <scope>NUCLEOTIDE SEQUENCE</scope>
    <source>
        <strain evidence="1">JCM 17251</strain>
    </source>
</reference>
<name>A0A917Y0V9_9BACI</name>
<sequence length="103" mass="12265">MKDRGNIKWTSIMLPEHANLLKEMWARDEWNEKPILDEQLVMEINLKLQLALHNELTVEVEYFKNHDYHKVRDKLLAVDPLNNYLRLEGMELPLDAIVGVWID</sequence>
<evidence type="ECO:0000313" key="2">
    <source>
        <dbReference type="Proteomes" id="UP000624041"/>
    </source>
</evidence>
<dbReference type="Pfam" id="PF08863">
    <property type="entry name" value="YolD"/>
    <property type="match status" value="1"/>
</dbReference>
<evidence type="ECO:0000313" key="1">
    <source>
        <dbReference type="EMBL" id="GGN62938.1"/>
    </source>
</evidence>
<dbReference type="EMBL" id="BMOS01000025">
    <property type="protein sequence ID" value="GGN62938.1"/>
    <property type="molecule type" value="Genomic_DNA"/>
</dbReference>
<dbReference type="InterPro" id="IPR014962">
    <property type="entry name" value="YolD"/>
</dbReference>
<keyword evidence="2" id="KW-1185">Reference proteome</keyword>
<dbReference type="RefSeq" id="WP_156856473.1">
    <property type="nucleotide sequence ID" value="NZ_BMOS01000025.1"/>
</dbReference>
<organism evidence="1 2">
    <name type="scientific">Oceanobacillus indicireducens</name>
    <dbReference type="NCBI Taxonomy" id="1004261"/>
    <lineage>
        <taxon>Bacteria</taxon>
        <taxon>Bacillati</taxon>
        <taxon>Bacillota</taxon>
        <taxon>Bacilli</taxon>
        <taxon>Bacillales</taxon>
        <taxon>Bacillaceae</taxon>
        <taxon>Oceanobacillus</taxon>
    </lineage>
</organism>
<reference evidence="1" key="2">
    <citation type="submission" date="2020-09" db="EMBL/GenBank/DDBJ databases">
        <authorList>
            <person name="Sun Q."/>
            <person name="Ohkuma M."/>
        </authorList>
    </citation>
    <scope>NUCLEOTIDE SEQUENCE</scope>
    <source>
        <strain evidence="1">JCM 17251</strain>
    </source>
</reference>
<dbReference type="PANTHER" id="PTHR40051:SF1">
    <property type="entry name" value="YOLD-LIKE FAMILY PROTEIN"/>
    <property type="match status" value="1"/>
</dbReference>
<dbReference type="AlphaFoldDB" id="A0A917Y0V9"/>
<comment type="caution">
    <text evidence="1">The sequence shown here is derived from an EMBL/GenBank/DDBJ whole genome shotgun (WGS) entry which is preliminary data.</text>
</comment>
<accession>A0A917Y0V9</accession>